<reference evidence="3" key="1">
    <citation type="submission" date="2017-06" db="EMBL/GenBank/DDBJ databases">
        <authorList>
            <person name="Varghese N."/>
            <person name="Submissions S."/>
        </authorList>
    </citation>
    <scope>NUCLEOTIDE SEQUENCE [LARGE SCALE GENOMIC DNA]</scope>
    <source>
        <strain evidence="3">JCM 23211</strain>
    </source>
</reference>
<gene>
    <name evidence="2" type="ORF">SAMN05421642_11797</name>
</gene>
<keyword evidence="3" id="KW-1185">Reference proteome</keyword>
<sequence>MRQRSQRETVARFYVGRVRDRLTARQTSRKTTLIGLTPTGRVVTLRPPRVSDADAWRRIRLRDQAAIEPFWSSSTLGWTDRHTEAIWIRECLQSRLDTAAGRALPLVIDVDGQFAGQCNLEWIDAYNGTAEIGIWVDSAQGRSGVGATAVSVMLAHAFGALGLHRISAPVSVTNAVAKNLFKKAGLAHEGTMRDYMDVGGVRRDHELWAVTNCGQ</sequence>
<evidence type="ECO:0000313" key="2">
    <source>
        <dbReference type="EMBL" id="SNT40819.1"/>
    </source>
</evidence>
<dbReference type="Pfam" id="PF13302">
    <property type="entry name" value="Acetyltransf_3"/>
    <property type="match status" value="1"/>
</dbReference>
<dbReference type="GO" id="GO:0005737">
    <property type="term" value="C:cytoplasm"/>
    <property type="evidence" value="ECO:0007669"/>
    <property type="project" value="TreeGrafter"/>
</dbReference>
<organism evidence="2 3">
    <name type="scientific">Rhodococcoides kyotonense</name>
    <dbReference type="NCBI Taxonomy" id="398843"/>
    <lineage>
        <taxon>Bacteria</taxon>
        <taxon>Bacillati</taxon>
        <taxon>Actinomycetota</taxon>
        <taxon>Actinomycetes</taxon>
        <taxon>Mycobacteriales</taxon>
        <taxon>Nocardiaceae</taxon>
        <taxon>Rhodococcoides</taxon>
    </lineage>
</organism>
<dbReference type="InterPro" id="IPR016181">
    <property type="entry name" value="Acyl_CoA_acyltransferase"/>
</dbReference>
<dbReference type="SUPFAM" id="SSF55729">
    <property type="entry name" value="Acyl-CoA N-acyltransferases (Nat)"/>
    <property type="match status" value="1"/>
</dbReference>
<dbReference type="Proteomes" id="UP000198327">
    <property type="component" value="Unassembled WGS sequence"/>
</dbReference>
<dbReference type="GO" id="GO:1990189">
    <property type="term" value="F:protein N-terminal-serine acetyltransferase activity"/>
    <property type="evidence" value="ECO:0007669"/>
    <property type="project" value="TreeGrafter"/>
</dbReference>
<protein>
    <submittedName>
        <fullName evidence="2">Ribosomal-protein-alanine N-acetyltransferase</fullName>
    </submittedName>
</protein>
<evidence type="ECO:0000313" key="3">
    <source>
        <dbReference type="Proteomes" id="UP000198327"/>
    </source>
</evidence>
<feature type="domain" description="N-acetyltransferase" evidence="1">
    <location>
        <begin position="43"/>
        <end position="208"/>
    </location>
</feature>
<dbReference type="PROSITE" id="PS51186">
    <property type="entry name" value="GNAT"/>
    <property type="match status" value="1"/>
</dbReference>
<dbReference type="InterPro" id="IPR051908">
    <property type="entry name" value="Ribosomal_N-acetyltransferase"/>
</dbReference>
<name>A0A239MG81_9NOCA</name>
<dbReference type="OrthoDB" id="3747845at2"/>
<dbReference type="RefSeq" id="WP_089250901.1">
    <property type="nucleotide sequence ID" value="NZ_FZOW01000017.1"/>
</dbReference>
<keyword evidence="2" id="KW-0808">Transferase</keyword>
<accession>A0A239MG81</accession>
<dbReference type="EMBL" id="FZOW01000017">
    <property type="protein sequence ID" value="SNT40819.1"/>
    <property type="molecule type" value="Genomic_DNA"/>
</dbReference>
<evidence type="ECO:0000259" key="1">
    <source>
        <dbReference type="PROSITE" id="PS51186"/>
    </source>
</evidence>
<dbReference type="PANTHER" id="PTHR43441">
    <property type="entry name" value="RIBOSOMAL-PROTEIN-SERINE ACETYLTRANSFERASE"/>
    <property type="match status" value="1"/>
</dbReference>
<proteinExistence type="predicted"/>
<dbReference type="Gene3D" id="3.40.630.30">
    <property type="match status" value="1"/>
</dbReference>
<dbReference type="InterPro" id="IPR000182">
    <property type="entry name" value="GNAT_dom"/>
</dbReference>
<dbReference type="CDD" id="cd04301">
    <property type="entry name" value="NAT_SF"/>
    <property type="match status" value="1"/>
</dbReference>
<dbReference type="AlphaFoldDB" id="A0A239MG81"/>
<dbReference type="GO" id="GO:0008999">
    <property type="term" value="F:protein-N-terminal-alanine acetyltransferase activity"/>
    <property type="evidence" value="ECO:0007669"/>
    <property type="project" value="TreeGrafter"/>
</dbReference>
<dbReference type="PANTHER" id="PTHR43441:SF10">
    <property type="entry name" value="ACETYLTRANSFERASE"/>
    <property type="match status" value="1"/>
</dbReference>